<proteinExistence type="predicted"/>
<feature type="transmembrane region" description="Helical" evidence="1">
    <location>
        <begin position="58"/>
        <end position="74"/>
    </location>
</feature>
<evidence type="ECO:0000313" key="2">
    <source>
        <dbReference type="Ensembl" id="ENSPANP00000053489.1"/>
    </source>
</evidence>
<dbReference type="Ensembl" id="ENSPANT00000061753.1">
    <property type="protein sequence ID" value="ENSPANP00000053489.1"/>
    <property type="gene ID" value="ENSPANG00000037164.1"/>
</dbReference>
<keyword evidence="3" id="KW-1185">Reference proteome</keyword>
<dbReference type="GeneTree" id="ENSGT00940000166143"/>
<evidence type="ECO:0000256" key="1">
    <source>
        <dbReference type="SAM" id="Phobius"/>
    </source>
</evidence>
<accession>A0A8I5N3U3</accession>
<keyword evidence="1" id="KW-0472">Membrane</keyword>
<protein>
    <submittedName>
        <fullName evidence="2">Uncharacterized protein</fullName>
    </submittedName>
</protein>
<sequence length="160" mass="17906">QHQPQRAFGGINEKSGVKHSIWHSIKSIAITSNVKVKWHVSVITAGDNHSARVGWEELFVLFLGFFVCVFVCLLRRGLALSPRVECSGAILAHCSLKLLGSGDPPASASSVARTTDMHYHAWANFFFFFFLETCSFYVAQVGPELLQVIHLPWPPKVWRL</sequence>
<dbReference type="PRINTS" id="PR02045">
    <property type="entry name" value="F138DOMAIN"/>
</dbReference>
<reference evidence="2" key="2">
    <citation type="submission" date="2025-08" db="UniProtKB">
        <authorList>
            <consortium name="Ensembl"/>
        </authorList>
    </citation>
    <scope>IDENTIFICATION</scope>
</reference>
<dbReference type="PANTHER" id="PTHR12138">
    <property type="entry name" value="PRIMATE-EXPANDED PROTEIN FAMILY"/>
    <property type="match status" value="1"/>
</dbReference>
<dbReference type="PANTHER" id="PTHR12138:SF154">
    <property type="entry name" value="PROTEIN-SERINE_THREONINE PHOSPHATASE"/>
    <property type="match status" value="1"/>
</dbReference>
<organism evidence="2 3">
    <name type="scientific">Papio anubis</name>
    <name type="common">Olive baboon</name>
    <dbReference type="NCBI Taxonomy" id="9555"/>
    <lineage>
        <taxon>Eukaryota</taxon>
        <taxon>Metazoa</taxon>
        <taxon>Chordata</taxon>
        <taxon>Craniata</taxon>
        <taxon>Vertebrata</taxon>
        <taxon>Euteleostomi</taxon>
        <taxon>Mammalia</taxon>
        <taxon>Eutheria</taxon>
        <taxon>Euarchontoglires</taxon>
        <taxon>Primates</taxon>
        <taxon>Haplorrhini</taxon>
        <taxon>Catarrhini</taxon>
        <taxon>Cercopithecidae</taxon>
        <taxon>Cercopithecinae</taxon>
        <taxon>Papio</taxon>
    </lineage>
</organism>
<dbReference type="Proteomes" id="UP000028761">
    <property type="component" value="Chromosome 17"/>
</dbReference>
<name>A0A8I5N3U3_PAPAN</name>
<reference evidence="2 3" key="1">
    <citation type="submission" date="2012-03" db="EMBL/GenBank/DDBJ databases">
        <title>Whole Genome Assembly of Papio anubis.</title>
        <authorList>
            <person name="Liu Y.L."/>
            <person name="Abraham K.A."/>
            <person name="Akbar H.A."/>
            <person name="Ali S.A."/>
            <person name="Anosike U.A."/>
            <person name="Aqrawi P.A."/>
            <person name="Arias F.A."/>
            <person name="Attaway T.A."/>
            <person name="Awwad R.A."/>
            <person name="Babu C.B."/>
            <person name="Bandaranaike D.B."/>
            <person name="Battles P.B."/>
            <person name="Bell A.B."/>
            <person name="Beltran B.B."/>
            <person name="Berhane-Mersha D.B."/>
            <person name="Bess C.B."/>
            <person name="Bickham C.B."/>
            <person name="Bolden T.B."/>
            <person name="Carter K.C."/>
            <person name="Chau D.C."/>
            <person name="Chavez A.C."/>
            <person name="Clerc-Blankenburg K.C."/>
            <person name="Coyle M.C."/>
            <person name="Dao M.D."/>
            <person name="Davila M.L.D."/>
            <person name="Davy-Carroll L.D."/>
            <person name="Denson S.D."/>
            <person name="Dinh H.D."/>
            <person name="Fernandez S.F."/>
            <person name="Fernando P.F."/>
            <person name="Forbes L.F."/>
            <person name="Francis C.F."/>
            <person name="Francisco L.F."/>
            <person name="Fu Q.F."/>
            <person name="Garcia-Iii R.G."/>
            <person name="Garrett T.G."/>
            <person name="Gross S.G."/>
            <person name="Gubbala S.G."/>
            <person name="Hirani K.H."/>
            <person name="Hogues M.H."/>
            <person name="Hollins B.H."/>
            <person name="Jackson L.J."/>
            <person name="Javaid M.J."/>
            <person name="Jhangiani S.J."/>
            <person name="Johnson A.J."/>
            <person name="Johnson B.J."/>
            <person name="Jones J.J."/>
            <person name="Joshi V.J."/>
            <person name="Kalu J.K."/>
            <person name="Khan N.K."/>
            <person name="Korchina V.K."/>
            <person name="Kovar C.K."/>
            <person name="Lago L.L."/>
            <person name="Lara F.L."/>
            <person name="Le T.-K.L."/>
            <person name="Lee S.L."/>
            <person name="Legall-Iii F.L."/>
            <person name="Lemon S.L."/>
            <person name="Liu J.L."/>
            <person name="Liu Y.-S.L."/>
            <person name="Liyanage D.L."/>
            <person name="Lopez J.L."/>
            <person name="Lorensuhewa L.L."/>
            <person name="Mata R.M."/>
            <person name="Mathew T.M."/>
            <person name="Mercado C.M."/>
            <person name="Mercado I.M."/>
            <person name="Morales K.M."/>
            <person name="Morgan M.M."/>
            <person name="Munidasa M.M."/>
            <person name="Ngo D.N."/>
            <person name="Nguyen L.N."/>
            <person name="Nguyen T.N."/>
            <person name="Nguyen N.N."/>
            <person name="Obregon M.O."/>
            <person name="Okwuonu G.O."/>
            <person name="Ongeri F.O."/>
            <person name="Onwere C.O."/>
            <person name="Osifeso I.O."/>
            <person name="Parra A.P."/>
            <person name="Patil S.P."/>
            <person name="Perez A.P."/>
            <person name="Perez Y.P."/>
            <person name="Pham C.P."/>
            <person name="Pu L.-L.P."/>
            <person name="Puazo M.P."/>
            <person name="Quiroz J.Q."/>
            <person name="Rouhana J.R."/>
            <person name="Ruiz M.R."/>
            <person name="Ruiz S.-J.R."/>
            <person name="Saada N.S."/>
            <person name="Santibanez J.S."/>
            <person name="Scheel M.S."/>
            <person name="Schneider B.S."/>
            <person name="Simmons D.S."/>
            <person name="Sisson I.S."/>
            <person name="Tang L.-Y.T."/>
            <person name="Thornton R.T."/>
            <person name="Tisius J.T."/>
            <person name="Toledanes G.T."/>
            <person name="Trejos Z.T."/>
            <person name="Usmani K.U."/>
            <person name="Varghese R.V."/>
            <person name="Vattathil S.V."/>
            <person name="Vee V.V."/>
            <person name="Walker D.W."/>
            <person name="Weissenberger G.W."/>
            <person name="White C.W."/>
            <person name="Williams A.W."/>
            <person name="Woodworth J.W."/>
            <person name="Wright R.W."/>
            <person name="Zhu Y.Z."/>
            <person name="Han Y.H."/>
            <person name="Newsham I.N."/>
            <person name="Nazareth L.N."/>
            <person name="Worley K.W."/>
            <person name="Muzny D.M."/>
            <person name="Rogers J.R."/>
            <person name="Gibbs R.G."/>
        </authorList>
    </citation>
    <scope>NUCLEOTIDE SEQUENCE [LARGE SCALE GENOMIC DNA]</scope>
</reference>
<evidence type="ECO:0000313" key="3">
    <source>
        <dbReference type="Proteomes" id="UP000028761"/>
    </source>
</evidence>
<keyword evidence="1" id="KW-0812">Transmembrane</keyword>
<reference evidence="2" key="3">
    <citation type="submission" date="2025-09" db="UniProtKB">
        <authorList>
            <consortium name="Ensembl"/>
        </authorList>
    </citation>
    <scope>IDENTIFICATION</scope>
</reference>
<keyword evidence="1" id="KW-1133">Transmembrane helix</keyword>
<dbReference type="AlphaFoldDB" id="A0A8I5N3U3"/>